<organism evidence="2 3">
    <name type="scientific">Hoyosella rhizosphaerae</name>
    <dbReference type="NCBI Taxonomy" id="1755582"/>
    <lineage>
        <taxon>Bacteria</taxon>
        <taxon>Bacillati</taxon>
        <taxon>Actinomycetota</taxon>
        <taxon>Actinomycetes</taxon>
        <taxon>Mycobacteriales</taxon>
        <taxon>Hoyosellaceae</taxon>
        <taxon>Hoyosella</taxon>
    </lineage>
</organism>
<gene>
    <name evidence="2" type="ORF">GCM10011410_02240</name>
</gene>
<feature type="compositionally biased region" description="Polar residues" evidence="1">
    <location>
        <begin position="1"/>
        <end position="17"/>
    </location>
</feature>
<dbReference type="RefSeq" id="WP_188669855.1">
    <property type="nucleotide sequence ID" value="NZ_BMJH01000001.1"/>
</dbReference>
<dbReference type="Proteomes" id="UP000641514">
    <property type="component" value="Unassembled WGS sequence"/>
</dbReference>
<reference evidence="2" key="2">
    <citation type="submission" date="2020-09" db="EMBL/GenBank/DDBJ databases">
        <authorList>
            <person name="Sun Q."/>
            <person name="Zhou Y."/>
        </authorList>
    </citation>
    <scope>NUCLEOTIDE SEQUENCE</scope>
    <source>
        <strain evidence="2">CGMCC 1.15478</strain>
    </source>
</reference>
<evidence type="ECO:0000313" key="3">
    <source>
        <dbReference type="Proteomes" id="UP000641514"/>
    </source>
</evidence>
<feature type="region of interest" description="Disordered" evidence="1">
    <location>
        <begin position="1"/>
        <end position="21"/>
    </location>
</feature>
<proteinExistence type="predicted"/>
<dbReference type="PANTHER" id="PTHR36932">
    <property type="entry name" value="CAPSULAR POLYSACCHARIDE BIOSYNTHESIS PROTEIN"/>
    <property type="match status" value="1"/>
</dbReference>
<dbReference type="InterPro" id="IPR053158">
    <property type="entry name" value="CapK_Type1_Caps_Biosynth"/>
</dbReference>
<dbReference type="PANTHER" id="PTHR36932:SF1">
    <property type="entry name" value="CAPSULAR POLYSACCHARIDE BIOSYNTHESIS PROTEIN"/>
    <property type="match status" value="1"/>
</dbReference>
<keyword evidence="3" id="KW-1185">Reference proteome</keyword>
<dbReference type="AlphaFoldDB" id="A0A916TZF7"/>
<reference evidence="2" key="1">
    <citation type="journal article" date="2014" name="Int. J. Syst. Evol. Microbiol.">
        <title>Complete genome sequence of Corynebacterium casei LMG S-19264T (=DSM 44701T), isolated from a smear-ripened cheese.</title>
        <authorList>
            <consortium name="US DOE Joint Genome Institute (JGI-PGF)"/>
            <person name="Walter F."/>
            <person name="Albersmeier A."/>
            <person name="Kalinowski J."/>
            <person name="Ruckert C."/>
        </authorList>
    </citation>
    <scope>NUCLEOTIDE SEQUENCE</scope>
    <source>
        <strain evidence="2">CGMCC 1.15478</strain>
    </source>
</reference>
<dbReference type="SUPFAM" id="SSF56801">
    <property type="entry name" value="Acetyl-CoA synthetase-like"/>
    <property type="match status" value="1"/>
</dbReference>
<sequence length="447" mass="49003">MLSNPLASKNPSTGEIQSRQRERLADAVAHARAHSPLFAELYRDMPESVTDPQMLPVTTKPGLMADFDRWTTDRDITLDQVEKFLARPDLIGTKFLDKYLLTTTSGSTGRRGFFIISADELRAVSGPAYSPSSIGPLLLPIRLFRLLTKGIRTATIMDLAGHHVLNSTWVQAHGTGNKRHQRYSSLQPLSELVAQLNAFDPAIVTGTSGIVALLAGEKAAGRLSISPAVVLIAGETLSDEERASIIREFGAHLVDVYAANEALRLSKSCAQGWHHVFTDWVVFEPVEADYSPTPAGVLSHSVLISVLYRRTQPLLRYELGDAVLQRPDPCPCGSPYPAFKVQGRTADVLRNEEGAPAVIAQVLVRSLARRVDGVRKFQLVQAGPSALQVRMLPADGLRADELWPKVREELKTLLAEHDLAHFTIELANEPPRISPGGKFRHYLPADA</sequence>
<comment type="caution">
    <text evidence="2">The sequence shown here is derived from an EMBL/GenBank/DDBJ whole genome shotgun (WGS) entry which is preliminary data.</text>
</comment>
<dbReference type="Gene3D" id="3.40.50.12780">
    <property type="entry name" value="N-terminal domain of ligase-like"/>
    <property type="match status" value="1"/>
</dbReference>
<evidence type="ECO:0008006" key="4">
    <source>
        <dbReference type="Google" id="ProtNLM"/>
    </source>
</evidence>
<name>A0A916TZF7_9ACTN</name>
<evidence type="ECO:0000313" key="2">
    <source>
        <dbReference type="EMBL" id="GGC53439.1"/>
    </source>
</evidence>
<evidence type="ECO:0000256" key="1">
    <source>
        <dbReference type="SAM" id="MobiDB-lite"/>
    </source>
</evidence>
<dbReference type="EMBL" id="BMJH01000001">
    <property type="protein sequence ID" value="GGC53439.1"/>
    <property type="molecule type" value="Genomic_DNA"/>
</dbReference>
<accession>A0A916TZF7</accession>
<protein>
    <recommendedName>
        <fullName evidence="4">CoF synthetase</fullName>
    </recommendedName>
</protein>
<dbReference type="InterPro" id="IPR042099">
    <property type="entry name" value="ANL_N_sf"/>
</dbReference>